<organism evidence="2 3">
    <name type="scientific">Acetobacter pasteurianus NBRC 3278</name>
    <dbReference type="NCBI Taxonomy" id="1226660"/>
    <lineage>
        <taxon>Bacteria</taxon>
        <taxon>Pseudomonadati</taxon>
        <taxon>Pseudomonadota</taxon>
        <taxon>Alphaproteobacteria</taxon>
        <taxon>Acetobacterales</taxon>
        <taxon>Acetobacteraceae</taxon>
        <taxon>Acetobacter</taxon>
    </lineage>
</organism>
<name>A0A401X5A9_ACEPA</name>
<dbReference type="Proteomes" id="UP000287385">
    <property type="component" value="Unassembled WGS sequence"/>
</dbReference>
<comment type="caution">
    <text evidence="2">The sequence shown here is derived from an EMBL/GenBank/DDBJ whole genome shotgun (WGS) entry which is preliminary data.</text>
</comment>
<evidence type="ECO:0000313" key="3">
    <source>
        <dbReference type="Proteomes" id="UP000287385"/>
    </source>
</evidence>
<dbReference type="RefSeq" id="WP_124297250.1">
    <property type="nucleotide sequence ID" value="NZ_BDEV01000078.1"/>
</dbReference>
<accession>A0A401X5A9</accession>
<sequence length="94" mass="10724">MRNRYPGICYRCGENVEAGAGHFERLPYRGWRVQHADCAIKFRGQAGVITKERNRLAARRRHKSDEERAMGTGKGAQRARRRLREKAMAEGAAP</sequence>
<dbReference type="AlphaFoldDB" id="A0A401X5A9"/>
<keyword evidence="3" id="KW-1185">Reference proteome</keyword>
<feature type="region of interest" description="Disordered" evidence="1">
    <location>
        <begin position="56"/>
        <end position="94"/>
    </location>
</feature>
<gene>
    <name evidence="2" type="ORF">NBRC3278_1962</name>
</gene>
<evidence type="ECO:0000256" key="1">
    <source>
        <dbReference type="SAM" id="MobiDB-lite"/>
    </source>
</evidence>
<dbReference type="EMBL" id="BDEV01000078">
    <property type="protein sequence ID" value="GCD62869.1"/>
    <property type="molecule type" value="Genomic_DNA"/>
</dbReference>
<proteinExistence type="predicted"/>
<evidence type="ECO:0000313" key="2">
    <source>
        <dbReference type="EMBL" id="GCD62869.1"/>
    </source>
</evidence>
<protein>
    <submittedName>
        <fullName evidence="2">Uncharacterized protein</fullName>
    </submittedName>
</protein>
<reference evidence="2 3" key="1">
    <citation type="submission" date="2016-06" db="EMBL/GenBank/DDBJ databases">
        <title>Acetobacter pasteurianus NBRC 3278 whole genome sequencing project.</title>
        <authorList>
            <person name="Matsutani M."/>
            <person name="Shiwa Y."/>
            <person name="Okamoto-Kainuma A."/>
            <person name="Ishikawa M."/>
            <person name="Koizumi Y."/>
            <person name="Yoshikawa H."/>
            <person name="Yakushi T."/>
            <person name="Matsushita K."/>
        </authorList>
    </citation>
    <scope>NUCLEOTIDE SEQUENCE [LARGE SCALE GENOMIC DNA]</scope>
    <source>
        <strain evidence="2 3">NBRC 3278</strain>
    </source>
</reference>